<dbReference type="EMBL" id="RYYU01000001">
    <property type="protein sequence ID" value="RUL59834.1"/>
    <property type="molecule type" value="Genomic_DNA"/>
</dbReference>
<keyword evidence="4 6" id="KW-0472">Membrane</keyword>
<evidence type="ECO:0000313" key="9">
    <source>
        <dbReference type="Proteomes" id="UP000278983"/>
    </source>
</evidence>
<dbReference type="InterPro" id="IPR007593">
    <property type="entry name" value="CD225/Dispanin_fam"/>
</dbReference>
<accession>A0A3S0QUD7</accession>
<keyword evidence="2 6" id="KW-0812">Transmembrane</keyword>
<evidence type="ECO:0000256" key="1">
    <source>
        <dbReference type="ARBA" id="ARBA00004370"/>
    </source>
</evidence>
<dbReference type="AlphaFoldDB" id="A0A3S0QUD7"/>
<protein>
    <submittedName>
        <fullName evidence="8">DUF4339 domain-containing protein</fullName>
    </submittedName>
</protein>
<evidence type="ECO:0000256" key="4">
    <source>
        <dbReference type="ARBA" id="ARBA00023136"/>
    </source>
</evidence>
<gene>
    <name evidence="8" type="ORF">EHV08_08740</name>
</gene>
<dbReference type="GO" id="GO:0016020">
    <property type="term" value="C:membrane"/>
    <property type="evidence" value="ECO:0007669"/>
    <property type="project" value="UniProtKB-SubCell"/>
</dbReference>
<proteinExistence type="predicted"/>
<feature type="compositionally biased region" description="Pro residues" evidence="5">
    <location>
        <begin position="55"/>
        <end position="72"/>
    </location>
</feature>
<dbReference type="Pfam" id="PF04505">
    <property type="entry name" value="CD225"/>
    <property type="match status" value="1"/>
</dbReference>
<evidence type="ECO:0000256" key="6">
    <source>
        <dbReference type="SAM" id="Phobius"/>
    </source>
</evidence>
<feature type="region of interest" description="Disordered" evidence="5">
    <location>
        <begin position="53"/>
        <end position="118"/>
    </location>
</feature>
<dbReference type="InterPro" id="IPR051423">
    <property type="entry name" value="CD225/Dispanin"/>
</dbReference>
<dbReference type="PANTHER" id="PTHR14948:SF25">
    <property type="entry name" value="DUF4190 DOMAIN-CONTAINING PROTEIN"/>
    <property type="match status" value="1"/>
</dbReference>
<evidence type="ECO:0000256" key="3">
    <source>
        <dbReference type="ARBA" id="ARBA00022989"/>
    </source>
</evidence>
<dbReference type="PANTHER" id="PTHR14948">
    <property type="entry name" value="NG5"/>
    <property type="match status" value="1"/>
</dbReference>
<name>A0A3S0QUD7_9BACT</name>
<feature type="compositionally biased region" description="Low complexity" evidence="5">
    <location>
        <begin position="73"/>
        <end position="88"/>
    </location>
</feature>
<feature type="transmembrane region" description="Helical" evidence="6">
    <location>
        <begin position="185"/>
        <end position="209"/>
    </location>
</feature>
<sequence>MEYYIVLNGVKEGPFALADLKSKGVTETTLVWKNGLTDWVKANTLPEVMEAITPKPAPQPIPAAPQPQPQPASPYQRPAQPTAAQPTAAPQPQPAPQTYSQPAQPRPAVFNTQSQQAVEPMPEDYTQKNIIAAIVGFLCCGVIGAIFAVIGFINGNDVKKYYNLGQYDLAAKKAAEAKKWFKISIIVDAVLGVLFLLYFVVMFAFGFFASY</sequence>
<feature type="transmembrane region" description="Helical" evidence="6">
    <location>
        <begin position="130"/>
        <end position="153"/>
    </location>
</feature>
<dbReference type="OrthoDB" id="9815705at2"/>
<keyword evidence="3 6" id="KW-1133">Transmembrane helix</keyword>
<evidence type="ECO:0000259" key="7">
    <source>
        <dbReference type="Pfam" id="PF14237"/>
    </source>
</evidence>
<evidence type="ECO:0000313" key="8">
    <source>
        <dbReference type="EMBL" id="RUL59834.1"/>
    </source>
</evidence>
<dbReference type="Pfam" id="PF14237">
    <property type="entry name" value="GYF_2"/>
    <property type="match status" value="1"/>
</dbReference>
<dbReference type="Proteomes" id="UP000278983">
    <property type="component" value="Unassembled WGS sequence"/>
</dbReference>
<feature type="domain" description="GYF" evidence="7">
    <location>
        <begin position="3"/>
        <end position="47"/>
    </location>
</feature>
<keyword evidence="9" id="KW-1185">Reference proteome</keyword>
<evidence type="ECO:0000256" key="5">
    <source>
        <dbReference type="SAM" id="MobiDB-lite"/>
    </source>
</evidence>
<dbReference type="InterPro" id="IPR025640">
    <property type="entry name" value="GYF_2"/>
</dbReference>
<comment type="subcellular location">
    <subcellularLocation>
        <location evidence="1">Membrane</location>
    </subcellularLocation>
</comment>
<evidence type="ECO:0000256" key="2">
    <source>
        <dbReference type="ARBA" id="ARBA00022692"/>
    </source>
</evidence>
<comment type="caution">
    <text evidence="8">The sequence shown here is derived from an EMBL/GenBank/DDBJ whole genome shotgun (WGS) entry which is preliminary data.</text>
</comment>
<reference evidence="8 9" key="1">
    <citation type="submission" date="2018-12" db="EMBL/GenBank/DDBJ databases">
        <title>Genome sequencing of Prevotella sp. KCOM 3155 (= JS262).</title>
        <authorList>
            <person name="Kook J.-K."/>
            <person name="Park S.-N."/>
            <person name="Lim Y.K."/>
        </authorList>
    </citation>
    <scope>NUCLEOTIDE SEQUENCE [LARGE SCALE GENOMIC DNA]</scope>
    <source>
        <strain evidence="8 9">KCOM 3155</strain>
    </source>
</reference>
<dbReference type="RefSeq" id="WP_126678937.1">
    <property type="nucleotide sequence ID" value="NZ_CAUUVU010000055.1"/>
</dbReference>
<organism evidence="8 9">
    <name type="scientific">Prevotella koreensis</name>
    <dbReference type="NCBI Taxonomy" id="2490854"/>
    <lineage>
        <taxon>Bacteria</taxon>
        <taxon>Pseudomonadati</taxon>
        <taxon>Bacteroidota</taxon>
        <taxon>Bacteroidia</taxon>
        <taxon>Bacteroidales</taxon>
        <taxon>Prevotellaceae</taxon>
        <taxon>Prevotella</taxon>
    </lineage>
</organism>